<dbReference type="InterPro" id="IPR036866">
    <property type="entry name" value="RibonucZ/Hydroxyglut_hydro"/>
</dbReference>
<evidence type="ECO:0000256" key="1">
    <source>
        <dbReference type="ARBA" id="ARBA00001623"/>
    </source>
</evidence>
<dbReference type="GO" id="GO:0016787">
    <property type="term" value="F:hydrolase activity"/>
    <property type="evidence" value="ECO:0007669"/>
    <property type="project" value="UniProtKB-KW"/>
</dbReference>
<dbReference type="RefSeq" id="WP_345316132.1">
    <property type="nucleotide sequence ID" value="NZ_BAABLF010000006.1"/>
</dbReference>
<dbReference type="Gene3D" id="3.60.15.10">
    <property type="entry name" value="Ribonuclease Z/Hydroxyacylglutathione hydrolase-like"/>
    <property type="match status" value="1"/>
</dbReference>
<feature type="binding site" evidence="7">
    <location>
        <position position="132"/>
    </location>
    <ligand>
        <name>Zn(2+)</name>
        <dbReference type="ChEBI" id="CHEBI:29105"/>
        <label>2</label>
    </ligand>
</feature>
<dbReference type="InterPro" id="IPR032282">
    <property type="entry name" value="HAGH_C"/>
</dbReference>
<evidence type="ECO:0000313" key="10">
    <source>
        <dbReference type="Proteomes" id="UP001501600"/>
    </source>
</evidence>
<dbReference type="InterPro" id="IPR017782">
    <property type="entry name" value="Hydroxyacylglutathione_Hdrlase"/>
</dbReference>
<dbReference type="Proteomes" id="UP001501600">
    <property type="component" value="Unassembled WGS sequence"/>
</dbReference>
<dbReference type="EC" id="3.1.2.6" evidence="7"/>
<keyword evidence="6 7" id="KW-0862">Zinc</keyword>
<dbReference type="Pfam" id="PF16123">
    <property type="entry name" value="HAGH_C"/>
    <property type="match status" value="1"/>
</dbReference>
<evidence type="ECO:0000313" key="9">
    <source>
        <dbReference type="EMBL" id="GAA5189463.1"/>
    </source>
</evidence>
<comment type="catalytic activity">
    <reaction evidence="1 7">
        <text>an S-(2-hydroxyacyl)glutathione + H2O = a 2-hydroxy carboxylate + glutathione + H(+)</text>
        <dbReference type="Rhea" id="RHEA:21864"/>
        <dbReference type="ChEBI" id="CHEBI:15377"/>
        <dbReference type="ChEBI" id="CHEBI:15378"/>
        <dbReference type="ChEBI" id="CHEBI:57925"/>
        <dbReference type="ChEBI" id="CHEBI:58896"/>
        <dbReference type="ChEBI" id="CHEBI:71261"/>
        <dbReference type="EC" id="3.1.2.6"/>
    </reaction>
</comment>
<proteinExistence type="inferred from homology"/>
<dbReference type="InterPro" id="IPR001279">
    <property type="entry name" value="Metallo-B-lactamas"/>
</dbReference>
<comment type="caution">
    <text evidence="9">The sequence shown here is derived from an EMBL/GenBank/DDBJ whole genome shotgun (WGS) entry which is preliminary data.</text>
</comment>
<dbReference type="InterPro" id="IPR050110">
    <property type="entry name" value="Glyoxalase_II_hydrolase"/>
</dbReference>
<evidence type="ECO:0000256" key="6">
    <source>
        <dbReference type="ARBA" id="ARBA00022833"/>
    </source>
</evidence>
<evidence type="ECO:0000256" key="7">
    <source>
        <dbReference type="HAMAP-Rule" id="MF_01374"/>
    </source>
</evidence>
<comment type="subunit">
    <text evidence="7">Monomer.</text>
</comment>
<evidence type="ECO:0000256" key="4">
    <source>
        <dbReference type="ARBA" id="ARBA00022723"/>
    </source>
</evidence>
<evidence type="ECO:0000256" key="5">
    <source>
        <dbReference type="ARBA" id="ARBA00022801"/>
    </source>
</evidence>
<feature type="binding site" evidence="7">
    <location>
        <position position="56"/>
    </location>
    <ligand>
        <name>Zn(2+)</name>
        <dbReference type="ChEBI" id="CHEBI:29105"/>
        <label>1</label>
    </ligand>
</feature>
<dbReference type="PIRSF" id="PIRSF005457">
    <property type="entry name" value="Glx"/>
    <property type="match status" value="1"/>
</dbReference>
<evidence type="ECO:0000256" key="3">
    <source>
        <dbReference type="ARBA" id="ARBA00006759"/>
    </source>
</evidence>
<protein>
    <recommendedName>
        <fullName evidence="7">Hydroxyacylglutathione hydrolase</fullName>
        <ecNumber evidence="7">3.1.2.6</ecNumber>
    </recommendedName>
    <alternativeName>
        <fullName evidence="7">Glyoxalase II</fullName>
        <shortName evidence="7">Glx II</shortName>
    </alternativeName>
</protein>
<comment type="similarity">
    <text evidence="3 7">Belongs to the metallo-beta-lactamase superfamily. Glyoxalase II family.</text>
</comment>
<comment type="cofactor">
    <cofactor evidence="7">
        <name>Zn(2+)</name>
        <dbReference type="ChEBI" id="CHEBI:29105"/>
    </cofactor>
    <text evidence="7">Binds 2 Zn(2+) ions per subunit.</text>
</comment>
<dbReference type="SUPFAM" id="SSF56281">
    <property type="entry name" value="Metallo-hydrolase/oxidoreductase"/>
    <property type="match status" value="1"/>
</dbReference>
<feature type="binding site" evidence="7">
    <location>
        <position position="61"/>
    </location>
    <ligand>
        <name>Zn(2+)</name>
        <dbReference type="ChEBI" id="CHEBI:29105"/>
        <label>2</label>
    </ligand>
</feature>
<dbReference type="SMART" id="SM00849">
    <property type="entry name" value="Lactamase_B"/>
    <property type="match status" value="1"/>
</dbReference>
<keyword evidence="5 7" id="KW-0378">Hydrolase</keyword>
<dbReference type="CDD" id="cd07723">
    <property type="entry name" value="hydroxyacylglutathione_hydrolase_MBL-fold"/>
    <property type="match status" value="1"/>
</dbReference>
<keyword evidence="10" id="KW-1185">Reference proteome</keyword>
<accession>A0ABP9RZH1</accession>
<feature type="binding site" evidence="7">
    <location>
        <position position="115"/>
    </location>
    <ligand>
        <name>Zn(2+)</name>
        <dbReference type="ChEBI" id="CHEBI:29105"/>
        <label>1</label>
    </ligand>
</feature>
<feature type="binding site" evidence="7">
    <location>
        <position position="132"/>
    </location>
    <ligand>
        <name>Zn(2+)</name>
        <dbReference type="ChEBI" id="CHEBI:29105"/>
        <label>1</label>
    </ligand>
</feature>
<dbReference type="PANTHER" id="PTHR43705:SF1">
    <property type="entry name" value="HYDROXYACYLGLUTATHIONE HYDROLASE GLOB"/>
    <property type="match status" value="1"/>
</dbReference>
<sequence length="259" mass="28241">MSTSLSLFPIPAFNDNYIWCLAQGRSAWVVDPGDAEPVLAHLSTADLNLEGILITHHHWDHTGGIQALSAAYPGLSVIGPDNPAIEGITRRVREGDTFTLDGLALTLKVIALPGHTLDHIGFIGPLMLLCGDTLFSGGCGRLFEGTPAQMQHSLSRLAALPGDTKIYCAHEYTLANLRFAQAVEPDNAALQDYMRQCQGRRQANHPTLPSTIAQERLINPFLRYDEPSVVNSLAQRTQAGLADSVSRFATLRLWKDNFS</sequence>
<evidence type="ECO:0000259" key="8">
    <source>
        <dbReference type="SMART" id="SM00849"/>
    </source>
</evidence>
<comment type="function">
    <text evidence="7">Thiolesterase that catalyzes the hydrolysis of S-D-lactoyl-glutathione to form glutathione and D-lactic acid.</text>
</comment>
<dbReference type="HAMAP" id="MF_01374">
    <property type="entry name" value="Glyoxalase_2"/>
    <property type="match status" value="1"/>
</dbReference>
<feature type="binding site" evidence="7">
    <location>
        <position position="170"/>
    </location>
    <ligand>
        <name>Zn(2+)</name>
        <dbReference type="ChEBI" id="CHEBI:29105"/>
        <label>2</label>
    </ligand>
</feature>
<dbReference type="EMBL" id="BAABLF010000006">
    <property type="protein sequence ID" value="GAA5189463.1"/>
    <property type="molecule type" value="Genomic_DNA"/>
</dbReference>
<feature type="domain" description="Metallo-beta-lactamase" evidence="8">
    <location>
        <begin position="15"/>
        <end position="170"/>
    </location>
</feature>
<gene>
    <name evidence="7 9" type="primary">gloB</name>
    <name evidence="9" type="ORF">GCM10025772_11930</name>
</gene>
<organism evidence="9 10">
    <name type="scientific">Ferrimonas gelatinilytica</name>
    <dbReference type="NCBI Taxonomy" id="1255257"/>
    <lineage>
        <taxon>Bacteria</taxon>
        <taxon>Pseudomonadati</taxon>
        <taxon>Pseudomonadota</taxon>
        <taxon>Gammaproteobacteria</taxon>
        <taxon>Alteromonadales</taxon>
        <taxon>Ferrimonadaceae</taxon>
        <taxon>Ferrimonas</taxon>
    </lineage>
</organism>
<reference evidence="10" key="1">
    <citation type="journal article" date="2019" name="Int. J. Syst. Evol. Microbiol.">
        <title>The Global Catalogue of Microorganisms (GCM) 10K type strain sequencing project: providing services to taxonomists for standard genome sequencing and annotation.</title>
        <authorList>
            <consortium name="The Broad Institute Genomics Platform"/>
            <consortium name="The Broad Institute Genome Sequencing Center for Infectious Disease"/>
            <person name="Wu L."/>
            <person name="Ma J."/>
        </authorList>
    </citation>
    <scope>NUCLEOTIDE SEQUENCE [LARGE SCALE GENOMIC DNA]</scope>
    <source>
        <strain evidence="10">JCM 18720</strain>
    </source>
</reference>
<comment type="pathway">
    <text evidence="2 7">Secondary metabolite metabolism; methylglyoxal degradation; (R)-lactate from methylglyoxal: step 2/2.</text>
</comment>
<keyword evidence="4 7" id="KW-0479">Metal-binding</keyword>
<feature type="binding site" evidence="7">
    <location>
        <position position="58"/>
    </location>
    <ligand>
        <name>Zn(2+)</name>
        <dbReference type="ChEBI" id="CHEBI:29105"/>
        <label>1</label>
    </ligand>
</feature>
<evidence type="ECO:0000256" key="2">
    <source>
        <dbReference type="ARBA" id="ARBA00004963"/>
    </source>
</evidence>
<dbReference type="NCBIfam" id="TIGR03413">
    <property type="entry name" value="GSH_gloB"/>
    <property type="match status" value="1"/>
</dbReference>
<feature type="binding site" evidence="7">
    <location>
        <position position="60"/>
    </location>
    <ligand>
        <name>Zn(2+)</name>
        <dbReference type="ChEBI" id="CHEBI:29105"/>
        <label>2</label>
    </ligand>
</feature>
<name>A0ABP9RZH1_9GAMM</name>
<dbReference type="PANTHER" id="PTHR43705">
    <property type="entry name" value="HYDROXYACYLGLUTATHIONE HYDROLASE"/>
    <property type="match status" value="1"/>
</dbReference>
<dbReference type="Pfam" id="PF00753">
    <property type="entry name" value="Lactamase_B"/>
    <property type="match status" value="1"/>
</dbReference>
<dbReference type="InterPro" id="IPR035680">
    <property type="entry name" value="Clx_II_MBL"/>
</dbReference>